<feature type="compositionally biased region" description="Basic residues" evidence="8">
    <location>
        <begin position="31"/>
        <end position="45"/>
    </location>
</feature>
<evidence type="ECO:0000256" key="5">
    <source>
        <dbReference type="ARBA" id="ARBA00023163"/>
    </source>
</evidence>
<dbReference type="PROSITE" id="PS51742">
    <property type="entry name" value="PPC"/>
    <property type="match status" value="1"/>
</dbReference>
<evidence type="ECO:0000256" key="1">
    <source>
        <dbReference type="ARBA" id="ARBA00003687"/>
    </source>
</evidence>
<protein>
    <recommendedName>
        <fullName evidence="7">AT-hook motif nuclear-localized protein</fullName>
    </recommendedName>
</protein>
<dbReference type="InterPro" id="IPR005175">
    <property type="entry name" value="PPC_dom"/>
</dbReference>
<dbReference type="InterPro" id="IPR014476">
    <property type="entry name" value="AHL15-29"/>
</dbReference>
<comment type="subcellular location">
    <subcellularLocation>
        <location evidence="2 7">Nucleus</location>
    </subcellularLocation>
</comment>
<feature type="region of interest" description="Disordered" evidence="8">
    <location>
        <begin position="21"/>
        <end position="103"/>
    </location>
</feature>
<dbReference type="STRING" id="542762.A0A4S4DWR7"/>
<dbReference type="CDD" id="cd11378">
    <property type="entry name" value="DUF296"/>
    <property type="match status" value="1"/>
</dbReference>
<feature type="region of interest" description="Disordered" evidence="8">
    <location>
        <begin position="227"/>
        <end position="274"/>
    </location>
</feature>
<keyword evidence="4 7" id="KW-0238">DNA-binding</keyword>
<comment type="caution">
    <text evidence="10">The sequence shown here is derived from an EMBL/GenBank/DDBJ whole genome shotgun (WGS) entry which is preliminary data.</text>
</comment>
<evidence type="ECO:0000313" key="11">
    <source>
        <dbReference type="Proteomes" id="UP000306102"/>
    </source>
</evidence>
<evidence type="ECO:0000256" key="7">
    <source>
        <dbReference type="PIRNR" id="PIRNR016021"/>
    </source>
</evidence>
<keyword evidence="6 7" id="KW-0539">Nucleus</keyword>
<dbReference type="Pfam" id="PF03479">
    <property type="entry name" value="PCC"/>
    <property type="match status" value="1"/>
</dbReference>
<dbReference type="PANTHER" id="PTHR31100">
    <property type="entry name" value="AT-HOOK MOTIF NUCLEAR-LOCALIZED PROTEIN 15"/>
    <property type="match status" value="1"/>
</dbReference>
<keyword evidence="11" id="KW-1185">Reference proteome</keyword>
<dbReference type="GO" id="GO:0005634">
    <property type="term" value="C:nucleus"/>
    <property type="evidence" value="ECO:0007669"/>
    <property type="project" value="UniProtKB-SubCell"/>
</dbReference>
<evidence type="ECO:0000313" key="10">
    <source>
        <dbReference type="EMBL" id="THG07066.1"/>
    </source>
</evidence>
<evidence type="ECO:0000256" key="2">
    <source>
        <dbReference type="ARBA" id="ARBA00004123"/>
    </source>
</evidence>
<dbReference type="GO" id="GO:0003680">
    <property type="term" value="F:minor groove of adenine-thymine-rich DNA binding"/>
    <property type="evidence" value="ECO:0007669"/>
    <property type="project" value="UniProtKB-UniRule"/>
</dbReference>
<organism evidence="10 11">
    <name type="scientific">Camellia sinensis var. sinensis</name>
    <name type="common">China tea</name>
    <dbReference type="NCBI Taxonomy" id="542762"/>
    <lineage>
        <taxon>Eukaryota</taxon>
        <taxon>Viridiplantae</taxon>
        <taxon>Streptophyta</taxon>
        <taxon>Embryophyta</taxon>
        <taxon>Tracheophyta</taxon>
        <taxon>Spermatophyta</taxon>
        <taxon>Magnoliopsida</taxon>
        <taxon>eudicotyledons</taxon>
        <taxon>Gunneridae</taxon>
        <taxon>Pentapetalae</taxon>
        <taxon>asterids</taxon>
        <taxon>Ericales</taxon>
        <taxon>Theaceae</taxon>
        <taxon>Camellia</taxon>
    </lineage>
</organism>
<evidence type="ECO:0000256" key="8">
    <source>
        <dbReference type="SAM" id="MobiDB-lite"/>
    </source>
</evidence>
<proteinExistence type="predicted"/>
<name>A0A4S4DWR7_CAMSN</name>
<dbReference type="FunFam" id="3.30.1330.80:FF:000006">
    <property type="entry name" value="AT-hook motif nuclear-localized protein"/>
    <property type="match status" value="1"/>
</dbReference>
<evidence type="ECO:0000256" key="3">
    <source>
        <dbReference type="ARBA" id="ARBA00023015"/>
    </source>
</evidence>
<dbReference type="Proteomes" id="UP000306102">
    <property type="component" value="Unassembled WGS sequence"/>
</dbReference>
<evidence type="ECO:0000256" key="6">
    <source>
        <dbReference type="ARBA" id="ARBA00023242"/>
    </source>
</evidence>
<keyword evidence="3 7" id="KW-0805">Transcription regulation</keyword>
<keyword evidence="5 7" id="KW-0804">Transcription</keyword>
<gene>
    <name evidence="10" type="ORF">TEA_016311</name>
</gene>
<feature type="domain" description="PPC" evidence="9">
    <location>
        <begin position="104"/>
        <end position="242"/>
    </location>
</feature>
<dbReference type="AlphaFoldDB" id="A0A4S4DWR7"/>
<feature type="compositionally biased region" description="Low complexity" evidence="8">
    <location>
        <begin position="21"/>
        <end position="30"/>
    </location>
</feature>
<dbReference type="PIRSF" id="PIRSF016021">
    <property type="entry name" value="ESCAROLA"/>
    <property type="match status" value="1"/>
</dbReference>
<comment type="function">
    <text evidence="1 7">Transcription factor that specifically binds AT-rich DNA sequences related to the nuclear matrix attachment regions (MARs).</text>
</comment>
<dbReference type="SUPFAM" id="SSF117856">
    <property type="entry name" value="AF0104/ALDC/Ptd012-like"/>
    <property type="match status" value="1"/>
</dbReference>
<dbReference type="Gene3D" id="3.30.1330.80">
    <property type="entry name" value="Hypothetical protein, similar to alpha- acetolactate decarboxylase, domain 2"/>
    <property type="match status" value="1"/>
</dbReference>
<dbReference type="GO" id="GO:0003700">
    <property type="term" value="F:DNA-binding transcription factor activity"/>
    <property type="evidence" value="ECO:0007669"/>
    <property type="project" value="TreeGrafter"/>
</dbReference>
<dbReference type="EMBL" id="SDRB02010277">
    <property type="protein sequence ID" value="THG07066.1"/>
    <property type="molecule type" value="Genomic_DNA"/>
</dbReference>
<accession>A0A4S4DWR7</accession>
<evidence type="ECO:0000259" key="9">
    <source>
        <dbReference type="PROSITE" id="PS51742"/>
    </source>
</evidence>
<evidence type="ECO:0000256" key="4">
    <source>
        <dbReference type="ARBA" id="ARBA00023125"/>
    </source>
</evidence>
<reference evidence="10 11" key="1">
    <citation type="journal article" date="2018" name="Proc. Natl. Acad. Sci. U.S.A.">
        <title>Draft genome sequence of Camellia sinensis var. sinensis provides insights into the evolution of the tea genome and tea quality.</title>
        <authorList>
            <person name="Wei C."/>
            <person name="Yang H."/>
            <person name="Wang S."/>
            <person name="Zhao J."/>
            <person name="Liu C."/>
            <person name="Gao L."/>
            <person name="Xia E."/>
            <person name="Lu Y."/>
            <person name="Tai Y."/>
            <person name="She G."/>
            <person name="Sun J."/>
            <person name="Cao H."/>
            <person name="Tong W."/>
            <person name="Gao Q."/>
            <person name="Li Y."/>
            <person name="Deng W."/>
            <person name="Jiang X."/>
            <person name="Wang W."/>
            <person name="Chen Q."/>
            <person name="Zhang S."/>
            <person name="Li H."/>
            <person name="Wu J."/>
            <person name="Wang P."/>
            <person name="Li P."/>
            <person name="Shi C."/>
            <person name="Zheng F."/>
            <person name="Jian J."/>
            <person name="Huang B."/>
            <person name="Shan D."/>
            <person name="Shi M."/>
            <person name="Fang C."/>
            <person name="Yue Y."/>
            <person name="Li F."/>
            <person name="Li D."/>
            <person name="Wei S."/>
            <person name="Han B."/>
            <person name="Jiang C."/>
            <person name="Yin Y."/>
            <person name="Xia T."/>
            <person name="Zhang Z."/>
            <person name="Bennetzen J.L."/>
            <person name="Zhao S."/>
            <person name="Wan X."/>
        </authorList>
    </citation>
    <scope>NUCLEOTIDE SEQUENCE [LARGE SCALE GENOMIC DNA]</scope>
    <source>
        <strain evidence="11">cv. Shuchazao</strain>
        <tissue evidence="10">Leaf</tissue>
    </source>
</reference>
<sequence>MKGEYVEEKDHLNMFAKLHQTQKFQQQQQPLHHHPHLTPHHHHFQLGRESQTSDEPDSPTTATASKKEPNSDGATIEVHRRPRGRPPGSKNKPKQPLLLTRDPEPSMAPYILEIPLGVDLIDSLNRFCRKRNMGICVLTASGTVANVSLRQPMTPNPAATVTFHGRFDVLSLSATILPASTLFVPKGFAISLAGPQGQIVGGTVVGDLVAASTVYVVAASFNNPSFHRLPAEEDDVRNDGSAGGGGENEGQSPTAVSGGGDSGHPPSAAAESCGMPMYSCHLPSDVIWTSSARQQSSPHYG</sequence>
<dbReference type="PANTHER" id="PTHR31100:SF69">
    <property type="entry name" value="AT-HOOK MOTIF NUCLEAR-LOCALIZED PROTEIN 17-RELATED"/>
    <property type="match status" value="1"/>
</dbReference>